<accession>J9QTG7</accession>
<evidence type="ECO:0000313" key="3">
    <source>
        <dbReference type="Proteomes" id="UP000006276"/>
    </source>
</evidence>
<name>J9QTG7_RIEAN</name>
<dbReference type="STRING" id="34085.AB406_0489"/>
<reference evidence="2 3" key="1">
    <citation type="submission" date="2012-09" db="EMBL/GenBank/DDBJ databases">
        <title>Riemerella anatipestifer vaccine strains.</title>
        <authorList>
            <person name="Chun C.A."/>
            <person name="Shu W.M."/>
            <person name="Kang Z.D."/>
            <person name="Jia W.X."/>
        </authorList>
    </citation>
    <scope>NUCLEOTIDE SEQUENCE [LARGE SCALE GENOMIC DNA]</scope>
    <source>
        <strain evidence="2 3">RA-CH-1</strain>
    </source>
</reference>
<dbReference type="Proteomes" id="UP000006276">
    <property type="component" value="Chromosome"/>
</dbReference>
<feature type="coiled-coil region" evidence="1">
    <location>
        <begin position="7"/>
        <end position="56"/>
    </location>
</feature>
<dbReference type="AlphaFoldDB" id="J9QTG7"/>
<evidence type="ECO:0000313" key="2">
    <source>
        <dbReference type="EMBL" id="AFR35891.1"/>
    </source>
</evidence>
<keyword evidence="3" id="KW-1185">Reference proteome</keyword>
<proteinExistence type="predicted"/>
<keyword evidence="1" id="KW-0175">Coiled coil</keyword>
<dbReference type="KEGG" id="rag:B739_1293"/>
<dbReference type="PATRIC" id="fig|1228997.3.peg.1289"/>
<evidence type="ECO:0000256" key="1">
    <source>
        <dbReference type="SAM" id="Coils"/>
    </source>
</evidence>
<protein>
    <submittedName>
        <fullName evidence="2">Uncharacterized protein</fullName>
    </submittedName>
</protein>
<sequence>MIKMTTKEKLIEEKQKYEELLLSAIEIHHKLPPKLQKLYDEMIKEYIDELKKLNKRILEMT</sequence>
<organism evidence="2 3">
    <name type="scientific">Riemerella anatipestifer RA-CH-1</name>
    <dbReference type="NCBI Taxonomy" id="1228997"/>
    <lineage>
        <taxon>Bacteria</taxon>
        <taxon>Pseudomonadati</taxon>
        <taxon>Bacteroidota</taxon>
        <taxon>Flavobacteriia</taxon>
        <taxon>Flavobacteriales</taxon>
        <taxon>Weeksellaceae</taxon>
        <taxon>Riemerella</taxon>
    </lineage>
</organism>
<dbReference type="HOGENOM" id="CLU_2919851_0_0_10"/>
<dbReference type="EMBL" id="CP003787">
    <property type="protein sequence ID" value="AFR35891.1"/>
    <property type="molecule type" value="Genomic_DNA"/>
</dbReference>
<gene>
    <name evidence="2" type="ORF">B739_1293</name>
</gene>